<dbReference type="PANTHER" id="PTHR35011:SF2">
    <property type="entry name" value="2,3-DIKETO-L-GULONATE TRAP TRANSPORTER SMALL PERMEASE PROTEIN YIAM"/>
    <property type="match status" value="1"/>
</dbReference>
<feature type="domain" description="Tripartite ATP-independent periplasmic transporters DctQ component" evidence="10">
    <location>
        <begin position="35"/>
        <end position="164"/>
    </location>
</feature>
<keyword evidence="12" id="KW-1185">Reference proteome</keyword>
<dbReference type="InterPro" id="IPR007387">
    <property type="entry name" value="TRAP_DctQ"/>
</dbReference>
<evidence type="ECO:0000259" key="10">
    <source>
        <dbReference type="Pfam" id="PF04290"/>
    </source>
</evidence>
<accession>A0ABW3UJR3</accession>
<comment type="subcellular location">
    <subcellularLocation>
        <location evidence="1">Cell inner membrane</location>
        <topology evidence="1">Multi-pass membrane protein</topology>
    </subcellularLocation>
</comment>
<feature type="transmembrane region" description="Helical" evidence="9">
    <location>
        <begin position="140"/>
        <end position="160"/>
    </location>
</feature>
<reference evidence="12" key="1">
    <citation type="journal article" date="2019" name="Int. J. Syst. Evol. Microbiol.">
        <title>The Global Catalogue of Microorganisms (GCM) 10K type strain sequencing project: providing services to taxonomists for standard genome sequencing and annotation.</title>
        <authorList>
            <consortium name="The Broad Institute Genomics Platform"/>
            <consortium name="The Broad Institute Genome Sequencing Center for Infectious Disease"/>
            <person name="Wu L."/>
            <person name="Ma J."/>
        </authorList>
    </citation>
    <scope>NUCLEOTIDE SEQUENCE [LARGE SCALE GENOMIC DNA]</scope>
    <source>
        <strain evidence="12">CCUG 53270</strain>
    </source>
</reference>
<evidence type="ECO:0000256" key="1">
    <source>
        <dbReference type="ARBA" id="ARBA00004429"/>
    </source>
</evidence>
<keyword evidence="2" id="KW-0813">Transport</keyword>
<proteinExistence type="inferred from homology"/>
<keyword evidence="4" id="KW-0997">Cell inner membrane</keyword>
<evidence type="ECO:0000256" key="9">
    <source>
        <dbReference type="SAM" id="Phobius"/>
    </source>
</evidence>
<evidence type="ECO:0000256" key="3">
    <source>
        <dbReference type="ARBA" id="ARBA00022475"/>
    </source>
</evidence>
<evidence type="ECO:0000256" key="8">
    <source>
        <dbReference type="ARBA" id="ARBA00038436"/>
    </source>
</evidence>
<name>A0ABW3UJR3_9BACL</name>
<sequence>MSDRPSGSSPLSLITLALDKFLVWVSIAVGAVLAINMIVAVFFRYVLSSPIFWADELSLYLFCWATFLGASLAVKRSDMAAVTFLLNRLPERGRILGSLVIQLSILFFAVVMGYYSTVWIMSPSVMNLLSPALSMKMWKLYLIVPISMLCMAIFTVEHMVHLLQAFFSGKKGGAAQ</sequence>
<evidence type="ECO:0000256" key="6">
    <source>
        <dbReference type="ARBA" id="ARBA00022989"/>
    </source>
</evidence>
<comment type="similarity">
    <text evidence="8">Belongs to the TRAP transporter small permease family.</text>
</comment>
<keyword evidence="5 9" id="KW-0812">Transmembrane</keyword>
<protein>
    <submittedName>
        <fullName evidence="11">TRAP transporter small permease</fullName>
    </submittedName>
</protein>
<evidence type="ECO:0000256" key="7">
    <source>
        <dbReference type="ARBA" id="ARBA00023136"/>
    </source>
</evidence>
<feature type="transmembrane region" description="Helical" evidence="9">
    <location>
        <begin position="95"/>
        <end position="120"/>
    </location>
</feature>
<dbReference type="EMBL" id="JBHTLU010000014">
    <property type="protein sequence ID" value="MFD1220993.1"/>
    <property type="molecule type" value="Genomic_DNA"/>
</dbReference>
<evidence type="ECO:0000256" key="2">
    <source>
        <dbReference type="ARBA" id="ARBA00022448"/>
    </source>
</evidence>
<evidence type="ECO:0000256" key="4">
    <source>
        <dbReference type="ARBA" id="ARBA00022519"/>
    </source>
</evidence>
<organism evidence="11 12">
    <name type="scientific">Paenibacillus vulneris</name>
    <dbReference type="NCBI Taxonomy" id="1133364"/>
    <lineage>
        <taxon>Bacteria</taxon>
        <taxon>Bacillati</taxon>
        <taxon>Bacillota</taxon>
        <taxon>Bacilli</taxon>
        <taxon>Bacillales</taxon>
        <taxon>Paenibacillaceae</taxon>
        <taxon>Paenibacillus</taxon>
    </lineage>
</organism>
<evidence type="ECO:0000256" key="5">
    <source>
        <dbReference type="ARBA" id="ARBA00022692"/>
    </source>
</evidence>
<gene>
    <name evidence="11" type="ORF">ACFQ4B_12780</name>
</gene>
<dbReference type="RefSeq" id="WP_144028032.1">
    <property type="nucleotide sequence ID" value="NZ_BAABJG010000029.1"/>
</dbReference>
<feature type="transmembrane region" description="Helical" evidence="9">
    <location>
        <begin position="21"/>
        <end position="45"/>
    </location>
</feature>
<dbReference type="Proteomes" id="UP001597180">
    <property type="component" value="Unassembled WGS sequence"/>
</dbReference>
<dbReference type="PANTHER" id="PTHR35011">
    <property type="entry name" value="2,3-DIKETO-L-GULONATE TRAP TRANSPORTER SMALL PERMEASE PROTEIN YIAM"/>
    <property type="match status" value="1"/>
</dbReference>
<keyword evidence="7 9" id="KW-0472">Membrane</keyword>
<evidence type="ECO:0000313" key="11">
    <source>
        <dbReference type="EMBL" id="MFD1220993.1"/>
    </source>
</evidence>
<keyword evidence="3" id="KW-1003">Cell membrane</keyword>
<feature type="transmembrane region" description="Helical" evidence="9">
    <location>
        <begin position="57"/>
        <end position="74"/>
    </location>
</feature>
<keyword evidence="6 9" id="KW-1133">Transmembrane helix</keyword>
<comment type="caution">
    <text evidence="11">The sequence shown here is derived from an EMBL/GenBank/DDBJ whole genome shotgun (WGS) entry which is preliminary data.</text>
</comment>
<dbReference type="Pfam" id="PF04290">
    <property type="entry name" value="DctQ"/>
    <property type="match status" value="1"/>
</dbReference>
<evidence type="ECO:0000313" key="12">
    <source>
        <dbReference type="Proteomes" id="UP001597180"/>
    </source>
</evidence>
<dbReference type="InterPro" id="IPR055348">
    <property type="entry name" value="DctQ"/>
</dbReference>